<dbReference type="Pfam" id="PF14555">
    <property type="entry name" value="UBA_4"/>
    <property type="match status" value="1"/>
</dbReference>
<evidence type="ECO:0000256" key="1">
    <source>
        <dbReference type="PROSITE-ProRule" id="PRU00175"/>
    </source>
</evidence>
<dbReference type="GO" id="GO:0008270">
    <property type="term" value="F:zinc ion binding"/>
    <property type="evidence" value="ECO:0007669"/>
    <property type="project" value="UniProtKB-KW"/>
</dbReference>
<evidence type="ECO:0000256" key="2">
    <source>
        <dbReference type="SAM" id="MobiDB-lite"/>
    </source>
</evidence>
<dbReference type="InterPro" id="IPR009060">
    <property type="entry name" value="UBA-like_sf"/>
</dbReference>
<dbReference type="Proteomes" id="UP000799537">
    <property type="component" value="Unassembled WGS sequence"/>
</dbReference>
<keyword evidence="5" id="KW-1185">Reference proteome</keyword>
<feature type="region of interest" description="Disordered" evidence="2">
    <location>
        <begin position="66"/>
        <end position="103"/>
    </location>
</feature>
<dbReference type="Gene3D" id="3.10.350.10">
    <property type="entry name" value="LysM domain"/>
    <property type="match status" value="1"/>
</dbReference>
<accession>A0A6A6C1V4</accession>
<proteinExistence type="predicted"/>
<dbReference type="SUPFAM" id="SSF46934">
    <property type="entry name" value="UBA-like"/>
    <property type="match status" value="1"/>
</dbReference>
<dbReference type="PROSITE" id="PS50089">
    <property type="entry name" value="ZF_RING_2"/>
    <property type="match status" value="1"/>
</dbReference>
<evidence type="ECO:0000313" key="5">
    <source>
        <dbReference type="Proteomes" id="UP000799537"/>
    </source>
</evidence>
<dbReference type="GeneID" id="54562357"/>
<evidence type="ECO:0000259" key="3">
    <source>
        <dbReference type="PROSITE" id="PS50089"/>
    </source>
</evidence>
<dbReference type="RefSeq" id="XP_033661824.1">
    <property type="nucleotide sequence ID" value="XM_033809085.1"/>
</dbReference>
<dbReference type="EMBL" id="ML993622">
    <property type="protein sequence ID" value="KAF2160935.1"/>
    <property type="molecule type" value="Genomic_DNA"/>
</dbReference>
<feature type="compositionally biased region" description="Polar residues" evidence="2">
    <location>
        <begin position="1"/>
        <end position="14"/>
    </location>
</feature>
<evidence type="ECO:0000313" key="4">
    <source>
        <dbReference type="EMBL" id="KAF2160935.1"/>
    </source>
</evidence>
<feature type="domain" description="RING-type" evidence="3">
    <location>
        <begin position="5"/>
        <end position="56"/>
    </location>
</feature>
<name>A0A6A6C1V4_ZASCE</name>
<sequence>MTNACATCASSFGSPQDPASEKAPLPGRYLGCCGRSICSRCLNQNKRYETYCPYCQITTEPSLLPQGLKDPPAYSSLENHHQQRSPPNHHHPQNDDDELPAYSTHAPLHAPREKFQPAEDVLHFLQPADSLPSLSLAYSVPLPALRKANNLYADLLLQGRKTVLIPGEFYKGGVSLSPEPVEGEEEDARKRKLRRFQVATKVAEYDVAMLYLKNADWNLEAAIDAYKEDEQWEKAHPLEAQSKKKGKSAKDVGMRRFVGASTSVSSSAR</sequence>
<organism evidence="4 5">
    <name type="scientific">Zasmidium cellare ATCC 36951</name>
    <dbReference type="NCBI Taxonomy" id="1080233"/>
    <lineage>
        <taxon>Eukaryota</taxon>
        <taxon>Fungi</taxon>
        <taxon>Dikarya</taxon>
        <taxon>Ascomycota</taxon>
        <taxon>Pezizomycotina</taxon>
        <taxon>Dothideomycetes</taxon>
        <taxon>Dothideomycetidae</taxon>
        <taxon>Mycosphaerellales</taxon>
        <taxon>Mycosphaerellaceae</taxon>
        <taxon>Zasmidium</taxon>
    </lineage>
</organism>
<dbReference type="OrthoDB" id="2107166at2759"/>
<protein>
    <recommendedName>
        <fullName evidence="3">RING-type domain-containing protein</fullName>
    </recommendedName>
</protein>
<keyword evidence="1" id="KW-0479">Metal-binding</keyword>
<dbReference type="PANTHER" id="PTHR20932:SF31">
    <property type="entry name" value="RING-TYPE DOMAIN-CONTAINING PROTEIN"/>
    <property type="match status" value="1"/>
</dbReference>
<feature type="region of interest" description="Disordered" evidence="2">
    <location>
        <begin position="1"/>
        <end position="22"/>
    </location>
</feature>
<keyword evidence="1" id="KW-0862">Zinc</keyword>
<dbReference type="InterPro" id="IPR036779">
    <property type="entry name" value="LysM_dom_sf"/>
</dbReference>
<feature type="region of interest" description="Disordered" evidence="2">
    <location>
        <begin position="234"/>
        <end position="254"/>
    </location>
</feature>
<dbReference type="InterPro" id="IPR001841">
    <property type="entry name" value="Znf_RING"/>
</dbReference>
<reference evidence="4" key="1">
    <citation type="journal article" date="2020" name="Stud. Mycol.">
        <title>101 Dothideomycetes genomes: a test case for predicting lifestyles and emergence of pathogens.</title>
        <authorList>
            <person name="Haridas S."/>
            <person name="Albert R."/>
            <person name="Binder M."/>
            <person name="Bloem J."/>
            <person name="Labutti K."/>
            <person name="Salamov A."/>
            <person name="Andreopoulos B."/>
            <person name="Baker S."/>
            <person name="Barry K."/>
            <person name="Bills G."/>
            <person name="Bluhm B."/>
            <person name="Cannon C."/>
            <person name="Castanera R."/>
            <person name="Culley D."/>
            <person name="Daum C."/>
            <person name="Ezra D."/>
            <person name="Gonzalez J."/>
            <person name="Henrissat B."/>
            <person name="Kuo A."/>
            <person name="Liang C."/>
            <person name="Lipzen A."/>
            <person name="Lutzoni F."/>
            <person name="Magnuson J."/>
            <person name="Mondo S."/>
            <person name="Nolan M."/>
            <person name="Ohm R."/>
            <person name="Pangilinan J."/>
            <person name="Park H.-J."/>
            <person name="Ramirez L."/>
            <person name="Alfaro M."/>
            <person name="Sun H."/>
            <person name="Tritt A."/>
            <person name="Yoshinaga Y."/>
            <person name="Zwiers L.-H."/>
            <person name="Turgeon B."/>
            <person name="Goodwin S."/>
            <person name="Spatafora J."/>
            <person name="Crous P."/>
            <person name="Grigoriev I."/>
        </authorList>
    </citation>
    <scope>NUCLEOTIDE SEQUENCE</scope>
    <source>
        <strain evidence="4">ATCC 36951</strain>
    </source>
</reference>
<gene>
    <name evidence="4" type="ORF">M409DRAFT_28541</name>
</gene>
<dbReference type="Gene3D" id="1.10.8.10">
    <property type="entry name" value="DNA helicase RuvA subunit, C-terminal domain"/>
    <property type="match status" value="1"/>
</dbReference>
<dbReference type="PANTHER" id="PTHR20932">
    <property type="entry name" value="LYSM AND PUTATIVE PEPTIDOGLYCAN-BINDING DOMAIN-CONTAINING PROTEIN"/>
    <property type="match status" value="1"/>
</dbReference>
<dbReference type="AlphaFoldDB" id="A0A6A6C1V4"/>
<keyword evidence="1" id="KW-0863">Zinc-finger</keyword>
<dbReference type="InterPro" id="IPR045030">
    <property type="entry name" value="LYSM1-4"/>
</dbReference>